<keyword evidence="3" id="KW-0677">Repeat</keyword>
<comment type="caution">
    <text evidence="12">The sequence shown here is derived from an EMBL/GenBank/DDBJ whole genome shotgun (WGS) entry which is preliminary data.</text>
</comment>
<dbReference type="GO" id="GO:0001228">
    <property type="term" value="F:DNA-binding transcription activator activity, RNA polymerase II-specific"/>
    <property type="evidence" value="ECO:0007669"/>
    <property type="project" value="TreeGrafter"/>
</dbReference>
<dbReference type="PROSITE" id="PS00028">
    <property type="entry name" value="ZINC_FINGER_C2H2_1"/>
    <property type="match status" value="6"/>
</dbReference>
<dbReference type="SUPFAM" id="SSF57667">
    <property type="entry name" value="beta-beta-alpha zinc fingers"/>
    <property type="match status" value="4"/>
</dbReference>
<proteinExistence type="predicted"/>
<dbReference type="InterPro" id="IPR013087">
    <property type="entry name" value="Znf_C2H2_type"/>
</dbReference>
<evidence type="ECO:0000256" key="3">
    <source>
        <dbReference type="ARBA" id="ARBA00022737"/>
    </source>
</evidence>
<dbReference type="PROSITE" id="PS50157">
    <property type="entry name" value="ZINC_FINGER_C2H2_2"/>
    <property type="match status" value="8"/>
</dbReference>
<feature type="domain" description="C2H2-type" evidence="11">
    <location>
        <begin position="231"/>
        <end position="258"/>
    </location>
</feature>
<evidence type="ECO:0000313" key="13">
    <source>
        <dbReference type="Proteomes" id="UP000824540"/>
    </source>
</evidence>
<dbReference type="Pfam" id="PF00096">
    <property type="entry name" value="zf-C2H2"/>
    <property type="match status" value="5"/>
</dbReference>
<dbReference type="FunFam" id="3.30.160.60:FF:000337">
    <property type="entry name" value="Zinc finger and BTB domain containing 41"/>
    <property type="match status" value="1"/>
</dbReference>
<evidence type="ECO:0000256" key="5">
    <source>
        <dbReference type="ARBA" id="ARBA00022833"/>
    </source>
</evidence>
<dbReference type="SMART" id="SM00355">
    <property type="entry name" value="ZnF_C2H2"/>
    <property type="match status" value="8"/>
</dbReference>
<evidence type="ECO:0000256" key="7">
    <source>
        <dbReference type="ARBA" id="ARBA00023163"/>
    </source>
</evidence>
<dbReference type="FunFam" id="3.30.160.60:FF:001289">
    <property type="entry name" value="Zinc finger protein 574"/>
    <property type="match status" value="1"/>
</dbReference>
<keyword evidence="5" id="KW-0862">Zinc</keyword>
<dbReference type="InterPro" id="IPR036236">
    <property type="entry name" value="Znf_C2H2_sf"/>
</dbReference>
<evidence type="ECO:0000256" key="9">
    <source>
        <dbReference type="PROSITE-ProRule" id="PRU00042"/>
    </source>
</evidence>
<dbReference type="Proteomes" id="UP000824540">
    <property type="component" value="Unassembled WGS sequence"/>
</dbReference>
<dbReference type="Gene3D" id="3.30.160.60">
    <property type="entry name" value="Classic Zinc Finger"/>
    <property type="match status" value="6"/>
</dbReference>
<keyword evidence="7" id="KW-0804">Transcription</keyword>
<feature type="compositionally biased region" description="Basic and acidic residues" evidence="10">
    <location>
        <begin position="65"/>
        <end position="75"/>
    </location>
</feature>
<organism evidence="12 13">
    <name type="scientific">Albula glossodonta</name>
    <name type="common">roundjaw bonefish</name>
    <dbReference type="NCBI Taxonomy" id="121402"/>
    <lineage>
        <taxon>Eukaryota</taxon>
        <taxon>Metazoa</taxon>
        <taxon>Chordata</taxon>
        <taxon>Craniata</taxon>
        <taxon>Vertebrata</taxon>
        <taxon>Euteleostomi</taxon>
        <taxon>Actinopterygii</taxon>
        <taxon>Neopterygii</taxon>
        <taxon>Teleostei</taxon>
        <taxon>Albuliformes</taxon>
        <taxon>Albulidae</taxon>
        <taxon>Albula</taxon>
    </lineage>
</organism>
<feature type="domain" description="C2H2-type" evidence="11">
    <location>
        <begin position="409"/>
        <end position="436"/>
    </location>
</feature>
<dbReference type="OrthoDB" id="6077919at2759"/>
<feature type="domain" description="C2H2-type" evidence="11">
    <location>
        <begin position="259"/>
        <end position="286"/>
    </location>
</feature>
<name>A0A8T2N9U0_9TELE</name>
<evidence type="ECO:0000256" key="1">
    <source>
        <dbReference type="ARBA" id="ARBA00004123"/>
    </source>
</evidence>
<dbReference type="PANTHER" id="PTHR24393:SF34">
    <property type="entry name" value="PR_SET DOMAIN 13"/>
    <property type="match status" value="1"/>
</dbReference>
<dbReference type="PANTHER" id="PTHR24393">
    <property type="entry name" value="ZINC FINGER PROTEIN"/>
    <property type="match status" value="1"/>
</dbReference>
<gene>
    <name evidence="12" type="ORF">JZ751_007399</name>
</gene>
<evidence type="ECO:0000256" key="8">
    <source>
        <dbReference type="ARBA" id="ARBA00023242"/>
    </source>
</evidence>
<accession>A0A8T2N9U0</accession>
<dbReference type="AlphaFoldDB" id="A0A8T2N9U0"/>
<keyword evidence="8" id="KW-0539">Nucleus</keyword>
<reference evidence="12" key="1">
    <citation type="thesis" date="2021" institute="BYU ScholarsArchive" country="Provo, UT, USA">
        <title>Applications of and Algorithms for Genome Assembly and Genomic Analyses with an Emphasis on Marine Teleosts.</title>
        <authorList>
            <person name="Pickett B.D."/>
        </authorList>
    </citation>
    <scope>NUCLEOTIDE SEQUENCE</scope>
    <source>
        <strain evidence="12">HI-2016</strain>
    </source>
</reference>
<evidence type="ECO:0000256" key="4">
    <source>
        <dbReference type="ARBA" id="ARBA00022771"/>
    </source>
</evidence>
<evidence type="ECO:0000256" key="6">
    <source>
        <dbReference type="ARBA" id="ARBA00023015"/>
    </source>
</evidence>
<comment type="subcellular location">
    <subcellularLocation>
        <location evidence="1">Nucleus</location>
    </subcellularLocation>
</comment>
<evidence type="ECO:0000256" key="10">
    <source>
        <dbReference type="SAM" id="MobiDB-lite"/>
    </source>
</evidence>
<feature type="domain" description="C2H2-type" evidence="11">
    <location>
        <begin position="285"/>
        <end position="312"/>
    </location>
</feature>
<feature type="domain" description="C2H2-type" evidence="11">
    <location>
        <begin position="189"/>
        <end position="213"/>
    </location>
</feature>
<feature type="domain" description="C2H2-type" evidence="11">
    <location>
        <begin position="381"/>
        <end position="408"/>
    </location>
</feature>
<dbReference type="EMBL" id="JAFBMS010000144">
    <property type="protein sequence ID" value="KAG9334578.1"/>
    <property type="molecule type" value="Genomic_DNA"/>
</dbReference>
<protein>
    <recommendedName>
        <fullName evidence="11">C2H2-type domain-containing protein</fullName>
    </recommendedName>
</protein>
<keyword evidence="4 9" id="KW-0863">Zinc-finger</keyword>
<feature type="domain" description="C2H2-type" evidence="11">
    <location>
        <begin position="352"/>
        <end position="379"/>
    </location>
</feature>
<feature type="region of interest" description="Disordered" evidence="10">
    <location>
        <begin position="1"/>
        <end position="100"/>
    </location>
</feature>
<keyword evidence="13" id="KW-1185">Reference proteome</keyword>
<keyword evidence="2" id="KW-0479">Metal-binding</keyword>
<dbReference type="GO" id="GO:0008270">
    <property type="term" value="F:zinc ion binding"/>
    <property type="evidence" value="ECO:0007669"/>
    <property type="project" value="UniProtKB-KW"/>
</dbReference>
<sequence length="454" mass="51248">MSPDGNSIGGTELESWLPQTEPPTLAPVDKQLSLREEAQESSYTAACDQEPPVLSISKAASNSGKEVERQTDKETAVSSDGNSICGSELESWTPQTEQPTLVPVDKQLSLREEAQEYSSDEQLSALEEMEEDGVVSDATLVHLIAPQHLKQSLHPVVLLKNTNKSEGYHCAKFKDLYRHQREHTGITPFKCGGCGLYYSQSSSLNRHKRPDNTCTMLNDSENGKDAGPSPFSCRFCGKTFLESDSLAKHMPLHSGDRPYQCQECGKKFIRRSHLAAHKNVHQRRIQCTVCKKILPTISELIRHRQTHTKRGMLQCPDCPMQFKYPAFLLRHLRSHKQQASLLPKQEKQHQEFQCSLCRMGFGSCRELSIHYLKHIPKRSVNQCPICKRHFCSRAALVRHVRLHTGEKPFGCQACEKRFSRKETLRAHQEKCSETQPESAPPKNVESIDVTSCDT</sequence>
<feature type="domain" description="C2H2-type" evidence="11">
    <location>
        <begin position="313"/>
        <end position="340"/>
    </location>
</feature>
<dbReference type="GO" id="GO:0005634">
    <property type="term" value="C:nucleus"/>
    <property type="evidence" value="ECO:0007669"/>
    <property type="project" value="UniProtKB-SubCell"/>
</dbReference>
<feature type="region of interest" description="Disordered" evidence="10">
    <location>
        <begin position="429"/>
        <end position="454"/>
    </location>
</feature>
<feature type="compositionally biased region" description="Polar residues" evidence="10">
    <location>
        <begin position="76"/>
        <end position="99"/>
    </location>
</feature>
<evidence type="ECO:0000256" key="2">
    <source>
        <dbReference type="ARBA" id="ARBA00022723"/>
    </source>
</evidence>
<keyword evidence="6" id="KW-0805">Transcription regulation</keyword>
<evidence type="ECO:0000259" key="11">
    <source>
        <dbReference type="PROSITE" id="PS50157"/>
    </source>
</evidence>
<dbReference type="GO" id="GO:0000978">
    <property type="term" value="F:RNA polymerase II cis-regulatory region sequence-specific DNA binding"/>
    <property type="evidence" value="ECO:0007669"/>
    <property type="project" value="TreeGrafter"/>
</dbReference>
<dbReference type="FunFam" id="3.30.160.60:FF:002343">
    <property type="entry name" value="Zinc finger protein 33A"/>
    <property type="match status" value="1"/>
</dbReference>
<evidence type="ECO:0000313" key="12">
    <source>
        <dbReference type="EMBL" id="KAG9334578.1"/>
    </source>
</evidence>